<dbReference type="PROSITE" id="PS50943">
    <property type="entry name" value="HTH_CROC1"/>
    <property type="match status" value="1"/>
</dbReference>
<proteinExistence type="predicted"/>
<evidence type="ECO:0000313" key="2">
    <source>
        <dbReference type="EMBL" id="EGF88487.1"/>
    </source>
</evidence>
<organism evidence="2 3">
    <name type="scientific">Gemella haemolysans M341</name>
    <dbReference type="NCBI Taxonomy" id="562981"/>
    <lineage>
        <taxon>Bacteria</taxon>
        <taxon>Bacillati</taxon>
        <taxon>Bacillota</taxon>
        <taxon>Bacilli</taxon>
        <taxon>Bacillales</taxon>
        <taxon>Gemellaceae</taxon>
        <taxon>Gemella</taxon>
    </lineage>
</organism>
<dbReference type="InterPro" id="IPR001387">
    <property type="entry name" value="Cro/C1-type_HTH"/>
</dbReference>
<dbReference type="Gene3D" id="1.10.260.40">
    <property type="entry name" value="lambda repressor-like DNA-binding domains"/>
    <property type="match status" value="1"/>
</dbReference>
<dbReference type="AlphaFoldDB" id="A0AA87AWK7"/>
<dbReference type="CDD" id="cd00093">
    <property type="entry name" value="HTH_XRE"/>
    <property type="match status" value="1"/>
</dbReference>
<evidence type="ECO:0000259" key="1">
    <source>
        <dbReference type="PROSITE" id="PS50943"/>
    </source>
</evidence>
<dbReference type="GO" id="GO:0003677">
    <property type="term" value="F:DNA binding"/>
    <property type="evidence" value="ECO:0007669"/>
    <property type="project" value="InterPro"/>
</dbReference>
<gene>
    <name evidence="2" type="ORF">HMPREF0428_01005</name>
</gene>
<dbReference type="InterPro" id="IPR010982">
    <property type="entry name" value="Lambda_DNA-bd_dom_sf"/>
</dbReference>
<dbReference type="Pfam" id="PF01381">
    <property type="entry name" value="HTH_3"/>
    <property type="match status" value="1"/>
</dbReference>
<comment type="caution">
    <text evidence="2">The sequence shown here is derived from an EMBL/GenBank/DDBJ whole genome shotgun (WGS) entry which is preliminary data.</text>
</comment>
<evidence type="ECO:0000313" key="3">
    <source>
        <dbReference type="Proteomes" id="UP000004773"/>
    </source>
</evidence>
<accession>A0AA87AWK7</accession>
<reference evidence="2 3" key="1">
    <citation type="submission" date="2011-03" db="EMBL/GenBank/DDBJ databases">
        <title>The Genome Sequence of Gemella haemolysans M341.</title>
        <authorList>
            <consortium name="The Broad Institute Genome Sequencing Platform"/>
            <consortium name="The Broad Institute Genome Sequencing Center for Infectious Disease"/>
            <person name="Earl A."/>
            <person name="Ward D."/>
            <person name="Feldgarden M."/>
            <person name="Gevers D."/>
            <person name="Sibley C.D."/>
            <person name="Field T.R."/>
            <person name="Grinwis M."/>
            <person name="Eshaghurshan C.S."/>
            <person name="Surette M.G."/>
            <person name="Young S.K."/>
            <person name="Zeng Q."/>
            <person name="Gargeya S."/>
            <person name="Fitzgerald M."/>
            <person name="Haas B."/>
            <person name="Abouelleil A."/>
            <person name="Alvarado L."/>
            <person name="Arachchi H.M."/>
            <person name="Berlin A."/>
            <person name="Brown A."/>
            <person name="Chapman S.B."/>
            <person name="Chen Z."/>
            <person name="Dunbar C."/>
            <person name="Freedman E."/>
            <person name="Gearin G."/>
            <person name="Gellesch M."/>
            <person name="Goldberg J."/>
            <person name="Griggs A."/>
            <person name="Gujja S."/>
            <person name="Heilman E.R."/>
            <person name="Heiman D."/>
            <person name="Howarth C."/>
            <person name="Larson L."/>
            <person name="Lui A."/>
            <person name="MacDonald P.J.P."/>
            <person name="Mehta T."/>
            <person name="Montmayeur A."/>
            <person name="Murphy C."/>
            <person name="Neiman D."/>
            <person name="Pearson M."/>
            <person name="Priest M."/>
            <person name="Roberts A."/>
            <person name="Saif S."/>
            <person name="Shea T."/>
            <person name="Shenoy N."/>
            <person name="Sisk P."/>
            <person name="Stolte C."/>
            <person name="Sykes S."/>
            <person name="White J."/>
            <person name="Yandava C."/>
            <person name="Wortman J."/>
            <person name="Nusbaum C."/>
            <person name="Birren B."/>
        </authorList>
    </citation>
    <scope>NUCLEOTIDE SEQUENCE [LARGE SCALE GENOMIC DNA]</scope>
    <source>
        <strain evidence="2 3">M341</strain>
    </source>
</reference>
<name>A0AA87AWK7_9BACL</name>
<dbReference type="EMBL" id="ACRO01000015">
    <property type="protein sequence ID" value="EGF88487.1"/>
    <property type="molecule type" value="Genomic_DNA"/>
</dbReference>
<dbReference type="SUPFAM" id="SSF47413">
    <property type="entry name" value="lambda repressor-like DNA-binding domains"/>
    <property type="match status" value="1"/>
</dbReference>
<feature type="domain" description="HTH cro/C1-type" evidence="1">
    <location>
        <begin position="5"/>
        <end position="59"/>
    </location>
</feature>
<sequence length="66" mass="7727">MINRLKEARKARGLTQNEVCKLVFIDQNSLSLFENNHRLPKLDMVEKLAKLYNVNPAWLVGWSDEK</sequence>
<dbReference type="Proteomes" id="UP000004773">
    <property type="component" value="Unassembled WGS sequence"/>
</dbReference>
<dbReference type="SMART" id="SM00530">
    <property type="entry name" value="HTH_XRE"/>
    <property type="match status" value="1"/>
</dbReference>
<dbReference type="RefSeq" id="WP_003147099.1">
    <property type="nucleotide sequence ID" value="NZ_GL883583.1"/>
</dbReference>
<protein>
    <recommendedName>
        <fullName evidence="1">HTH cro/C1-type domain-containing protein</fullName>
    </recommendedName>
</protein>